<dbReference type="SMART" id="SM00430">
    <property type="entry name" value="HOLI"/>
    <property type="match status" value="1"/>
</dbReference>
<evidence type="ECO:0000256" key="7">
    <source>
        <dbReference type="ARBA" id="ARBA00023125"/>
    </source>
</evidence>
<evidence type="ECO:0000256" key="5">
    <source>
        <dbReference type="ARBA" id="ARBA00022833"/>
    </source>
</evidence>
<dbReference type="GO" id="GO:0000978">
    <property type="term" value="F:RNA polymerase II cis-regulatory region sequence-specific DNA binding"/>
    <property type="evidence" value="ECO:0007669"/>
    <property type="project" value="TreeGrafter"/>
</dbReference>
<dbReference type="Pfam" id="PF00105">
    <property type="entry name" value="zf-C4"/>
    <property type="match status" value="1"/>
</dbReference>
<accession>A0A4W5KD43</accession>
<dbReference type="PANTHER" id="PTHR45805:SF3">
    <property type="entry name" value="NUCLEAR RECEPTOR ROR-ALPHA"/>
    <property type="match status" value="1"/>
</dbReference>
<dbReference type="InterPro" id="IPR001723">
    <property type="entry name" value="Nuclear_hrmn_rcpt"/>
</dbReference>
<feature type="domain" description="NR LBD" evidence="11">
    <location>
        <begin position="1"/>
        <end position="328"/>
    </location>
</feature>
<dbReference type="STRING" id="62062.ENSHHUP00000009944"/>
<keyword evidence="13" id="KW-1185">Reference proteome</keyword>
<keyword evidence="8" id="KW-0804">Transcription</keyword>
<keyword evidence="7" id="KW-0238">DNA-binding</keyword>
<dbReference type="InterPro" id="IPR001628">
    <property type="entry name" value="Znf_hrmn_rcpt"/>
</dbReference>
<dbReference type="PRINTS" id="PR01293">
    <property type="entry name" value="RORNUCRECPTR"/>
</dbReference>
<reference evidence="13" key="1">
    <citation type="submission" date="2018-06" db="EMBL/GenBank/DDBJ databases">
        <title>Genome assembly of Danube salmon.</title>
        <authorList>
            <person name="Macqueen D.J."/>
            <person name="Gundappa M.K."/>
        </authorList>
    </citation>
    <scope>NUCLEOTIDE SEQUENCE [LARGE SCALE GENOMIC DNA]</scope>
</reference>
<dbReference type="GO" id="GO:0005634">
    <property type="term" value="C:nucleus"/>
    <property type="evidence" value="ECO:0007669"/>
    <property type="project" value="UniProtKB-SubCell"/>
</dbReference>
<evidence type="ECO:0000256" key="6">
    <source>
        <dbReference type="ARBA" id="ARBA00023015"/>
    </source>
</evidence>
<evidence type="ECO:0000256" key="8">
    <source>
        <dbReference type="ARBA" id="ARBA00023163"/>
    </source>
</evidence>
<sequence length="342" mass="39317">MEPYFLVTDVVKVESQIEIIPCKICGDKSSGIHYGVITCEGCKVRRNINCVAVRCLLSSSCRVQCIYLFISFLRISFYLFFLKLNFKTLSCNPPHPMWYGSFFFQVLSTSNPEFPNRTLDIVLLLSPVEHLGQNISKSHQETCQYLREELQNMTWQAFLQEEIETYQTKVLIHTTYDGYVVVFIRMCRAFDSQNSTVYFDGKYAGTDVFKALGCDDLIRLVFEFGKSMSVIHLSEEEIALFSAYVLMSADRTWLQEKVKVEKLQQKIQLALQHVLQKNGREDVVLTKLICKVSTLRALVSRHTEKLTAFKATYPDIVQAHFPPLYKELFGSDFEQGSMSIDG</sequence>
<evidence type="ECO:0000256" key="3">
    <source>
        <dbReference type="ARBA" id="ARBA00022723"/>
    </source>
</evidence>
<dbReference type="GO" id="GO:0008270">
    <property type="term" value="F:zinc ion binding"/>
    <property type="evidence" value="ECO:0007669"/>
    <property type="project" value="UniProtKB-KW"/>
</dbReference>
<keyword evidence="3" id="KW-0479">Metal-binding</keyword>
<proteinExistence type="predicted"/>
<dbReference type="Proteomes" id="UP000314982">
    <property type="component" value="Unassembled WGS sequence"/>
</dbReference>
<evidence type="ECO:0000256" key="10">
    <source>
        <dbReference type="ARBA" id="ARBA00023242"/>
    </source>
</evidence>
<dbReference type="InterPro" id="IPR013088">
    <property type="entry name" value="Znf_NHR/GATA"/>
</dbReference>
<dbReference type="PRINTS" id="PR00398">
    <property type="entry name" value="STRDHORMONER"/>
</dbReference>
<evidence type="ECO:0000259" key="11">
    <source>
        <dbReference type="PROSITE" id="PS51843"/>
    </source>
</evidence>
<name>A0A4W5KD43_9TELE</name>
<evidence type="ECO:0000256" key="1">
    <source>
        <dbReference type="ARBA" id="ARBA00004123"/>
    </source>
</evidence>
<keyword evidence="4" id="KW-0863">Zinc-finger</keyword>
<dbReference type="Pfam" id="PF00104">
    <property type="entry name" value="Hormone_recep"/>
    <property type="match status" value="1"/>
</dbReference>
<keyword evidence="2" id="KW-0217">Developmental protein</keyword>
<evidence type="ECO:0000256" key="9">
    <source>
        <dbReference type="ARBA" id="ARBA00023170"/>
    </source>
</evidence>
<evidence type="ECO:0000256" key="2">
    <source>
        <dbReference type="ARBA" id="ARBA00022473"/>
    </source>
</evidence>
<dbReference type="SUPFAM" id="SSF48508">
    <property type="entry name" value="Nuclear receptor ligand-binding domain"/>
    <property type="match status" value="1"/>
</dbReference>
<keyword evidence="9" id="KW-0675">Receptor</keyword>
<dbReference type="SMART" id="SM00399">
    <property type="entry name" value="ZnF_C4"/>
    <property type="match status" value="1"/>
</dbReference>
<dbReference type="InterPro" id="IPR000536">
    <property type="entry name" value="Nucl_hrmn_rcpt_lig-bd"/>
</dbReference>
<evidence type="ECO:0000313" key="12">
    <source>
        <dbReference type="Ensembl" id="ENSHHUP00000009944.1"/>
    </source>
</evidence>
<dbReference type="Gene3D" id="1.10.565.10">
    <property type="entry name" value="Retinoid X Receptor"/>
    <property type="match status" value="1"/>
</dbReference>
<dbReference type="InterPro" id="IPR003079">
    <property type="entry name" value="ROR_rcpt"/>
</dbReference>
<keyword evidence="10" id="KW-0539">Nucleus</keyword>
<reference evidence="12" key="2">
    <citation type="submission" date="2025-08" db="UniProtKB">
        <authorList>
            <consortium name="Ensembl"/>
        </authorList>
    </citation>
    <scope>IDENTIFICATION</scope>
</reference>
<dbReference type="InterPro" id="IPR035500">
    <property type="entry name" value="NHR-like_dom_sf"/>
</dbReference>
<protein>
    <recommendedName>
        <fullName evidence="11">NR LBD domain-containing protein</fullName>
    </recommendedName>
</protein>
<evidence type="ECO:0000256" key="4">
    <source>
        <dbReference type="ARBA" id="ARBA00022771"/>
    </source>
</evidence>
<dbReference type="AlphaFoldDB" id="A0A4W5KD43"/>
<reference evidence="12" key="3">
    <citation type="submission" date="2025-09" db="UniProtKB">
        <authorList>
            <consortium name="Ensembl"/>
        </authorList>
    </citation>
    <scope>IDENTIFICATION</scope>
</reference>
<dbReference type="Gene3D" id="3.30.50.10">
    <property type="entry name" value="Erythroid Transcription Factor GATA-1, subunit A"/>
    <property type="match status" value="1"/>
</dbReference>
<evidence type="ECO:0000313" key="13">
    <source>
        <dbReference type="Proteomes" id="UP000314982"/>
    </source>
</evidence>
<dbReference type="PANTHER" id="PTHR45805">
    <property type="entry name" value="NUCLEAR HORMONE RECEPTOR HR3-RELATED"/>
    <property type="match status" value="1"/>
</dbReference>
<keyword evidence="6" id="KW-0805">Transcription regulation</keyword>
<dbReference type="PROSITE" id="PS51843">
    <property type="entry name" value="NR_LBD"/>
    <property type="match status" value="1"/>
</dbReference>
<dbReference type="GO" id="GO:0008142">
    <property type="term" value="F:oxysterol binding"/>
    <property type="evidence" value="ECO:0007669"/>
    <property type="project" value="TreeGrafter"/>
</dbReference>
<dbReference type="Ensembl" id="ENSHHUT00000010251.1">
    <property type="protein sequence ID" value="ENSHHUP00000009944.1"/>
    <property type="gene ID" value="ENSHHUG00000006020.1"/>
</dbReference>
<comment type="subcellular location">
    <subcellularLocation>
        <location evidence="1">Nucleus</location>
    </subcellularLocation>
</comment>
<dbReference type="GO" id="GO:0004879">
    <property type="term" value="F:nuclear receptor activity"/>
    <property type="evidence" value="ECO:0007669"/>
    <property type="project" value="InterPro"/>
</dbReference>
<organism evidence="12 13">
    <name type="scientific">Hucho hucho</name>
    <name type="common">huchen</name>
    <dbReference type="NCBI Taxonomy" id="62062"/>
    <lineage>
        <taxon>Eukaryota</taxon>
        <taxon>Metazoa</taxon>
        <taxon>Chordata</taxon>
        <taxon>Craniata</taxon>
        <taxon>Vertebrata</taxon>
        <taxon>Euteleostomi</taxon>
        <taxon>Actinopterygii</taxon>
        <taxon>Neopterygii</taxon>
        <taxon>Teleostei</taxon>
        <taxon>Protacanthopterygii</taxon>
        <taxon>Salmoniformes</taxon>
        <taxon>Salmonidae</taxon>
        <taxon>Salmoninae</taxon>
        <taxon>Hucho</taxon>
    </lineage>
</organism>
<dbReference type="SUPFAM" id="SSF57716">
    <property type="entry name" value="Glucocorticoid receptor-like (DNA-binding domain)"/>
    <property type="match status" value="1"/>
</dbReference>
<keyword evidence="5" id="KW-0862">Zinc</keyword>
<dbReference type="GeneTree" id="ENSGT00940000157387"/>